<feature type="domain" description="LysM" evidence="5">
    <location>
        <begin position="217"/>
        <end position="263"/>
    </location>
</feature>
<evidence type="ECO:0000313" key="7">
    <source>
        <dbReference type="Proteomes" id="UP000799537"/>
    </source>
</evidence>
<protein>
    <recommendedName>
        <fullName evidence="5">LysM domain-containing protein</fullName>
    </recommendedName>
</protein>
<accession>A0A6A6C9I7</accession>
<evidence type="ECO:0000313" key="6">
    <source>
        <dbReference type="EMBL" id="KAF2163483.1"/>
    </source>
</evidence>
<keyword evidence="4" id="KW-0732">Signal</keyword>
<evidence type="ECO:0000256" key="2">
    <source>
        <dbReference type="ARBA" id="ARBA00023026"/>
    </source>
</evidence>
<evidence type="ECO:0000256" key="3">
    <source>
        <dbReference type="SAM" id="MobiDB-lite"/>
    </source>
</evidence>
<dbReference type="PROSITE" id="PS51782">
    <property type="entry name" value="LYSM"/>
    <property type="match status" value="3"/>
</dbReference>
<name>A0A6A6C9I7_ZASCE</name>
<keyword evidence="1" id="KW-0147">Chitin-binding</keyword>
<dbReference type="GO" id="GO:0008061">
    <property type="term" value="F:chitin binding"/>
    <property type="evidence" value="ECO:0007669"/>
    <property type="project" value="UniProtKB-KW"/>
</dbReference>
<dbReference type="InterPro" id="IPR018392">
    <property type="entry name" value="LysM"/>
</dbReference>
<dbReference type="AlphaFoldDB" id="A0A6A6C9I7"/>
<reference evidence="6" key="1">
    <citation type="journal article" date="2020" name="Stud. Mycol.">
        <title>101 Dothideomycetes genomes: a test case for predicting lifestyles and emergence of pathogens.</title>
        <authorList>
            <person name="Haridas S."/>
            <person name="Albert R."/>
            <person name="Binder M."/>
            <person name="Bloem J."/>
            <person name="Labutti K."/>
            <person name="Salamov A."/>
            <person name="Andreopoulos B."/>
            <person name="Baker S."/>
            <person name="Barry K."/>
            <person name="Bills G."/>
            <person name="Bluhm B."/>
            <person name="Cannon C."/>
            <person name="Castanera R."/>
            <person name="Culley D."/>
            <person name="Daum C."/>
            <person name="Ezra D."/>
            <person name="Gonzalez J."/>
            <person name="Henrissat B."/>
            <person name="Kuo A."/>
            <person name="Liang C."/>
            <person name="Lipzen A."/>
            <person name="Lutzoni F."/>
            <person name="Magnuson J."/>
            <person name="Mondo S."/>
            <person name="Nolan M."/>
            <person name="Ohm R."/>
            <person name="Pangilinan J."/>
            <person name="Park H.-J."/>
            <person name="Ramirez L."/>
            <person name="Alfaro M."/>
            <person name="Sun H."/>
            <person name="Tritt A."/>
            <person name="Yoshinaga Y."/>
            <person name="Zwiers L.-H."/>
            <person name="Turgeon B."/>
            <person name="Goodwin S."/>
            <person name="Spatafora J."/>
            <person name="Crous P."/>
            <person name="Grigoriev I."/>
        </authorList>
    </citation>
    <scope>NUCLEOTIDE SEQUENCE</scope>
    <source>
        <strain evidence="6">ATCC 36951</strain>
    </source>
</reference>
<feature type="chain" id="PRO_5025481835" description="LysM domain-containing protein" evidence="4">
    <location>
        <begin position="21"/>
        <end position="499"/>
    </location>
</feature>
<feature type="compositionally biased region" description="Polar residues" evidence="3">
    <location>
        <begin position="448"/>
        <end position="472"/>
    </location>
</feature>
<dbReference type="InterPro" id="IPR036779">
    <property type="entry name" value="LysM_dom_sf"/>
</dbReference>
<dbReference type="Gene3D" id="3.10.350.10">
    <property type="entry name" value="LysM domain"/>
    <property type="match status" value="2"/>
</dbReference>
<dbReference type="EMBL" id="ML993608">
    <property type="protein sequence ID" value="KAF2163483.1"/>
    <property type="molecule type" value="Genomic_DNA"/>
</dbReference>
<dbReference type="CDD" id="cd00118">
    <property type="entry name" value="LysM"/>
    <property type="match status" value="1"/>
</dbReference>
<keyword evidence="7" id="KW-1185">Reference proteome</keyword>
<feature type="signal peptide" evidence="4">
    <location>
        <begin position="1"/>
        <end position="20"/>
    </location>
</feature>
<feature type="domain" description="LysM" evidence="5">
    <location>
        <begin position="268"/>
        <end position="318"/>
    </location>
</feature>
<dbReference type="InterPro" id="IPR052210">
    <property type="entry name" value="LysM1-like"/>
</dbReference>
<dbReference type="GeneID" id="54566887"/>
<dbReference type="RefSeq" id="XP_033664372.1">
    <property type="nucleotide sequence ID" value="XM_033813615.1"/>
</dbReference>
<feature type="domain" description="LysM" evidence="5">
    <location>
        <begin position="386"/>
        <end position="437"/>
    </location>
</feature>
<proteinExistence type="predicted"/>
<sequence length="499" mass="54284">MSSLFAFAAAILILTHCTAAQQFFDGSGGVDVTTEGITAACSSALNETLQCNGLLGVTAFEGSDLSATNITDLCQPDCEKSLKDLRSAIQDACPTEDNRLTLGTTIYPATATIDFFLSTWDRLCLKKSTSNEFCYNEMRPWQQQNNLTHEQLCSDCFLDTLRIDLSSEYTHNDDVAETFSSLTSSCQKTGFGYTSPTHIALSSSVILETPNPQTCDDPVKIAAQDTCNSISLAHNVSTSALLIKNRLPAYCRDFPRPGTSLCLPPSCDVHTVRRNDTCEDVVRQYSYSFTTTQLLSWNANLNALCTIMAQQQGMQICVSPPGVSLHHFTKSTQTSGCTTTTGPPPTNTASFAEPSRSTTTAQTTKEGSVPIAPGTLDGGDCQSYPIWTDIAQDDQYANSCEYITTFLGSSLQEFLQWNPSLKGITPCELQKGYRYCIISWDFANESGNAESGNVASEMPSTGDSPHQTSSLVRAQDKPSCRTSRHSRQWQSALVYVTLT</sequence>
<dbReference type="Proteomes" id="UP000799537">
    <property type="component" value="Unassembled WGS sequence"/>
</dbReference>
<dbReference type="PANTHER" id="PTHR34997">
    <property type="entry name" value="AM15"/>
    <property type="match status" value="1"/>
</dbReference>
<organism evidence="6 7">
    <name type="scientific">Zasmidium cellare ATCC 36951</name>
    <dbReference type="NCBI Taxonomy" id="1080233"/>
    <lineage>
        <taxon>Eukaryota</taxon>
        <taxon>Fungi</taxon>
        <taxon>Dikarya</taxon>
        <taxon>Ascomycota</taxon>
        <taxon>Pezizomycotina</taxon>
        <taxon>Dothideomycetes</taxon>
        <taxon>Dothideomycetidae</taxon>
        <taxon>Mycosphaerellales</taxon>
        <taxon>Mycosphaerellaceae</taxon>
        <taxon>Zasmidium</taxon>
    </lineage>
</organism>
<feature type="region of interest" description="Disordered" evidence="3">
    <location>
        <begin position="448"/>
        <end position="484"/>
    </location>
</feature>
<evidence type="ECO:0000259" key="5">
    <source>
        <dbReference type="PROSITE" id="PS51782"/>
    </source>
</evidence>
<feature type="region of interest" description="Disordered" evidence="3">
    <location>
        <begin position="334"/>
        <end position="374"/>
    </location>
</feature>
<dbReference type="PANTHER" id="PTHR34997:SF1">
    <property type="entry name" value="PEPTIDOGLYCAN-BINDING LYSIN DOMAIN"/>
    <property type="match status" value="1"/>
</dbReference>
<dbReference type="SMART" id="SM00257">
    <property type="entry name" value="LysM"/>
    <property type="match status" value="2"/>
</dbReference>
<keyword evidence="2" id="KW-0843">Virulence</keyword>
<evidence type="ECO:0000256" key="4">
    <source>
        <dbReference type="SAM" id="SignalP"/>
    </source>
</evidence>
<gene>
    <name evidence="6" type="ORF">M409DRAFT_57384</name>
</gene>
<dbReference type="OrthoDB" id="5985073at2759"/>
<evidence type="ECO:0000256" key="1">
    <source>
        <dbReference type="ARBA" id="ARBA00022669"/>
    </source>
</evidence>
<dbReference type="Pfam" id="PF01476">
    <property type="entry name" value="LysM"/>
    <property type="match status" value="2"/>
</dbReference>
<feature type="compositionally biased region" description="Polar residues" evidence="3">
    <location>
        <begin position="355"/>
        <end position="366"/>
    </location>
</feature>